<gene>
    <name evidence="2" type="ORF">SKAU_G00146480</name>
</gene>
<dbReference type="Proteomes" id="UP001152622">
    <property type="component" value="Chromosome 4"/>
</dbReference>
<evidence type="ECO:0000313" key="2">
    <source>
        <dbReference type="EMBL" id="KAJ8365817.1"/>
    </source>
</evidence>
<feature type="compositionally biased region" description="Basic and acidic residues" evidence="1">
    <location>
        <begin position="123"/>
        <end position="140"/>
    </location>
</feature>
<dbReference type="AlphaFoldDB" id="A0A9Q1FUA2"/>
<proteinExistence type="predicted"/>
<protein>
    <submittedName>
        <fullName evidence="2">Uncharacterized protein</fullName>
    </submittedName>
</protein>
<organism evidence="2 3">
    <name type="scientific">Synaphobranchus kaupii</name>
    <name type="common">Kaup's arrowtooth eel</name>
    <dbReference type="NCBI Taxonomy" id="118154"/>
    <lineage>
        <taxon>Eukaryota</taxon>
        <taxon>Metazoa</taxon>
        <taxon>Chordata</taxon>
        <taxon>Craniata</taxon>
        <taxon>Vertebrata</taxon>
        <taxon>Euteleostomi</taxon>
        <taxon>Actinopterygii</taxon>
        <taxon>Neopterygii</taxon>
        <taxon>Teleostei</taxon>
        <taxon>Anguilliformes</taxon>
        <taxon>Synaphobranchidae</taxon>
        <taxon>Synaphobranchus</taxon>
    </lineage>
</organism>
<accession>A0A9Q1FUA2</accession>
<comment type="caution">
    <text evidence="2">The sequence shown here is derived from an EMBL/GenBank/DDBJ whole genome shotgun (WGS) entry which is preliminary data.</text>
</comment>
<feature type="region of interest" description="Disordered" evidence="1">
    <location>
        <begin position="110"/>
        <end position="160"/>
    </location>
</feature>
<sequence length="193" mass="21094">MAGASGNAGGGPPLRRSDTLRYVSGCSVHTGRETKRQAGRLPPSLSDAHRYDQGAALILPVPSRGSATTAPTPNHLPGTRLLPRWETVWPPEVIISLLLRTHRTGETLRKRGNITCQRSARQYRNEERGERGDSLRETGSSRRPRSPRQRPSALLSANGEREAAAADCEFSCPPWFGEAGESLRSTRLLTLGY</sequence>
<reference evidence="2" key="1">
    <citation type="journal article" date="2023" name="Science">
        <title>Genome structures resolve the early diversification of teleost fishes.</title>
        <authorList>
            <person name="Parey E."/>
            <person name="Louis A."/>
            <person name="Montfort J."/>
            <person name="Bouchez O."/>
            <person name="Roques C."/>
            <person name="Iampietro C."/>
            <person name="Lluch J."/>
            <person name="Castinel A."/>
            <person name="Donnadieu C."/>
            <person name="Desvignes T."/>
            <person name="Floi Bucao C."/>
            <person name="Jouanno E."/>
            <person name="Wen M."/>
            <person name="Mejri S."/>
            <person name="Dirks R."/>
            <person name="Jansen H."/>
            <person name="Henkel C."/>
            <person name="Chen W.J."/>
            <person name="Zahm M."/>
            <person name="Cabau C."/>
            <person name="Klopp C."/>
            <person name="Thompson A.W."/>
            <person name="Robinson-Rechavi M."/>
            <person name="Braasch I."/>
            <person name="Lecointre G."/>
            <person name="Bobe J."/>
            <person name="Postlethwait J.H."/>
            <person name="Berthelot C."/>
            <person name="Roest Crollius H."/>
            <person name="Guiguen Y."/>
        </authorList>
    </citation>
    <scope>NUCLEOTIDE SEQUENCE</scope>
    <source>
        <strain evidence="2">WJC10195</strain>
    </source>
</reference>
<feature type="region of interest" description="Disordered" evidence="1">
    <location>
        <begin position="1"/>
        <end position="21"/>
    </location>
</feature>
<name>A0A9Q1FUA2_SYNKA</name>
<feature type="compositionally biased region" description="Gly residues" evidence="1">
    <location>
        <begin position="1"/>
        <end position="12"/>
    </location>
</feature>
<keyword evidence="3" id="KW-1185">Reference proteome</keyword>
<dbReference type="EMBL" id="JAINUF010000004">
    <property type="protein sequence ID" value="KAJ8365817.1"/>
    <property type="molecule type" value="Genomic_DNA"/>
</dbReference>
<feature type="region of interest" description="Disordered" evidence="1">
    <location>
        <begin position="28"/>
        <end position="47"/>
    </location>
</feature>
<evidence type="ECO:0000313" key="3">
    <source>
        <dbReference type="Proteomes" id="UP001152622"/>
    </source>
</evidence>
<evidence type="ECO:0000256" key="1">
    <source>
        <dbReference type="SAM" id="MobiDB-lite"/>
    </source>
</evidence>